<dbReference type="GO" id="GO:0045814">
    <property type="term" value="P:negative regulation of gene expression, epigenetic"/>
    <property type="evidence" value="ECO:0007669"/>
    <property type="project" value="TreeGrafter"/>
</dbReference>
<reference evidence="5" key="1">
    <citation type="submission" date="2019-07" db="EMBL/GenBank/DDBJ databases">
        <title>De Novo Assembly of kiwifruit Actinidia rufa.</title>
        <authorList>
            <person name="Sugita-Konishi S."/>
            <person name="Sato K."/>
            <person name="Mori E."/>
            <person name="Abe Y."/>
            <person name="Kisaki G."/>
            <person name="Hamano K."/>
            <person name="Suezawa K."/>
            <person name="Otani M."/>
            <person name="Fukuda T."/>
            <person name="Manabe T."/>
            <person name="Gomi K."/>
            <person name="Tabuchi M."/>
            <person name="Akimitsu K."/>
            <person name="Kataoka I."/>
        </authorList>
    </citation>
    <scope>NUCLEOTIDE SEQUENCE [LARGE SCALE GENOMIC DNA]</scope>
    <source>
        <strain evidence="5">cv. Fuchu</strain>
    </source>
</reference>
<organism evidence="4 5">
    <name type="scientific">Actinidia rufa</name>
    <dbReference type="NCBI Taxonomy" id="165716"/>
    <lineage>
        <taxon>Eukaryota</taxon>
        <taxon>Viridiplantae</taxon>
        <taxon>Streptophyta</taxon>
        <taxon>Embryophyta</taxon>
        <taxon>Tracheophyta</taxon>
        <taxon>Spermatophyta</taxon>
        <taxon>Magnoliopsida</taxon>
        <taxon>eudicotyledons</taxon>
        <taxon>Gunneridae</taxon>
        <taxon>Pentapetalae</taxon>
        <taxon>asterids</taxon>
        <taxon>Ericales</taxon>
        <taxon>Actinidiaceae</taxon>
        <taxon>Actinidia</taxon>
    </lineage>
</organism>
<feature type="compositionally biased region" description="Basic and acidic residues" evidence="3">
    <location>
        <begin position="114"/>
        <end position="125"/>
    </location>
</feature>
<proteinExistence type="predicted"/>
<accession>A0A7J0DPW4</accession>
<keyword evidence="2" id="KW-0539">Nucleus</keyword>
<dbReference type="Proteomes" id="UP000585474">
    <property type="component" value="Unassembled WGS sequence"/>
</dbReference>
<dbReference type="PANTHER" id="PTHR12628:SF10">
    <property type="entry name" value="HOMEOBOX DOMAIN-CONTAINING PROTEIN"/>
    <property type="match status" value="1"/>
</dbReference>
<dbReference type="GO" id="GO:0003682">
    <property type="term" value="F:chromatin binding"/>
    <property type="evidence" value="ECO:0007669"/>
    <property type="project" value="TreeGrafter"/>
</dbReference>
<keyword evidence="4" id="KW-0371">Homeobox</keyword>
<dbReference type="GO" id="GO:0003677">
    <property type="term" value="F:DNA binding"/>
    <property type="evidence" value="ECO:0007669"/>
    <property type="project" value="UniProtKB-KW"/>
</dbReference>
<keyword evidence="4" id="KW-0238">DNA-binding</keyword>
<dbReference type="AlphaFoldDB" id="A0A7J0DPW4"/>
<dbReference type="EMBL" id="BJWL01000339">
    <property type="protein sequence ID" value="GFS39938.1"/>
    <property type="molecule type" value="Genomic_DNA"/>
</dbReference>
<feature type="region of interest" description="Disordered" evidence="3">
    <location>
        <begin position="104"/>
        <end position="144"/>
    </location>
</feature>
<keyword evidence="5" id="KW-1185">Reference proteome</keyword>
<evidence type="ECO:0000313" key="5">
    <source>
        <dbReference type="Proteomes" id="UP000585474"/>
    </source>
</evidence>
<protein>
    <submittedName>
        <fullName evidence="4">Pathogenesis related homeodomain protein A</fullName>
    </submittedName>
</protein>
<dbReference type="GO" id="GO:0005634">
    <property type="term" value="C:nucleus"/>
    <property type="evidence" value="ECO:0007669"/>
    <property type="project" value="UniProtKB-SubCell"/>
</dbReference>
<feature type="region of interest" description="Disordered" evidence="3">
    <location>
        <begin position="1"/>
        <end position="26"/>
    </location>
</feature>
<comment type="subcellular location">
    <subcellularLocation>
        <location evidence="1">Nucleus</location>
    </subcellularLocation>
</comment>
<evidence type="ECO:0000256" key="1">
    <source>
        <dbReference type="ARBA" id="ARBA00004123"/>
    </source>
</evidence>
<evidence type="ECO:0000256" key="2">
    <source>
        <dbReference type="ARBA" id="ARBA00023242"/>
    </source>
</evidence>
<sequence length="185" mass="20995">MQGSGRKLTKQETENPSLPKTGTVSKLNAAIHVINGTERSHMKRDRQILKSHGRTVGPTVLKKKFINAVSKGMRNGSPIRTVTLEKTRHNTKLYKKKHFSSLQGEKPSLTSCKEIGKRSNGDVKSQKVNTRRKRRDNTELDEPSRLHRRTRYLLIKMKSKQNLIDGFTGEGWKGPTCHHCTVKIS</sequence>
<feature type="compositionally biased region" description="Polar residues" evidence="3">
    <location>
        <begin position="14"/>
        <end position="26"/>
    </location>
</feature>
<evidence type="ECO:0000313" key="4">
    <source>
        <dbReference type="EMBL" id="GFS39938.1"/>
    </source>
</evidence>
<comment type="caution">
    <text evidence="4">The sequence shown here is derived from an EMBL/GenBank/DDBJ whole genome shotgun (WGS) entry which is preliminary data.</text>
</comment>
<name>A0A7J0DPW4_9ERIC</name>
<dbReference type="PANTHER" id="PTHR12628">
    <property type="entry name" value="POLYCOMB-LIKE TRANSCRIPTION FACTOR"/>
    <property type="match status" value="1"/>
</dbReference>
<dbReference type="OrthoDB" id="1903104at2759"/>
<gene>
    <name evidence="4" type="ORF">Acr_00g0065690</name>
</gene>
<evidence type="ECO:0000256" key="3">
    <source>
        <dbReference type="SAM" id="MobiDB-lite"/>
    </source>
</evidence>